<accession>A0A9P0MQW7</accession>
<dbReference type="GO" id="GO:0005643">
    <property type="term" value="C:nuclear pore"/>
    <property type="evidence" value="ECO:0007669"/>
    <property type="project" value="UniProtKB-SubCell"/>
</dbReference>
<gene>
    <name evidence="8" type="ORF">NEZAVI_LOCUS10624</name>
</gene>
<evidence type="ECO:0000256" key="4">
    <source>
        <dbReference type="ARBA" id="ARBA00022927"/>
    </source>
</evidence>
<evidence type="ECO:0008006" key="10">
    <source>
        <dbReference type="Google" id="ProtNLM"/>
    </source>
</evidence>
<proteinExistence type="predicted"/>
<evidence type="ECO:0000256" key="7">
    <source>
        <dbReference type="ARBA" id="ARBA00023242"/>
    </source>
</evidence>
<name>A0A9P0MQW7_NEZVI</name>
<evidence type="ECO:0000256" key="2">
    <source>
        <dbReference type="ARBA" id="ARBA00022448"/>
    </source>
</evidence>
<dbReference type="GO" id="GO:0017056">
    <property type="term" value="F:structural constituent of nuclear pore"/>
    <property type="evidence" value="ECO:0007669"/>
    <property type="project" value="InterPro"/>
</dbReference>
<dbReference type="PANTHER" id="PTHR13257:SF0">
    <property type="entry name" value="NUCLEAR PORE COMPLEX PROTEIN NUP88"/>
    <property type="match status" value="1"/>
</dbReference>
<organism evidence="8 9">
    <name type="scientific">Nezara viridula</name>
    <name type="common">Southern green stink bug</name>
    <name type="synonym">Cimex viridulus</name>
    <dbReference type="NCBI Taxonomy" id="85310"/>
    <lineage>
        <taxon>Eukaryota</taxon>
        <taxon>Metazoa</taxon>
        <taxon>Ecdysozoa</taxon>
        <taxon>Arthropoda</taxon>
        <taxon>Hexapoda</taxon>
        <taxon>Insecta</taxon>
        <taxon>Pterygota</taxon>
        <taxon>Neoptera</taxon>
        <taxon>Paraneoptera</taxon>
        <taxon>Hemiptera</taxon>
        <taxon>Heteroptera</taxon>
        <taxon>Panheteroptera</taxon>
        <taxon>Pentatomomorpha</taxon>
        <taxon>Pentatomoidea</taxon>
        <taxon>Pentatomidae</taxon>
        <taxon>Pentatominae</taxon>
        <taxon>Nezara</taxon>
    </lineage>
</organism>
<keyword evidence="6" id="KW-0906">Nuclear pore complex</keyword>
<dbReference type="GO" id="GO:0006406">
    <property type="term" value="P:mRNA export from nucleus"/>
    <property type="evidence" value="ECO:0007669"/>
    <property type="project" value="TreeGrafter"/>
</dbReference>
<evidence type="ECO:0000256" key="1">
    <source>
        <dbReference type="ARBA" id="ARBA00004567"/>
    </source>
</evidence>
<dbReference type="EMBL" id="OV725081">
    <property type="protein sequence ID" value="CAH1401649.1"/>
    <property type="molecule type" value="Genomic_DNA"/>
</dbReference>
<dbReference type="GO" id="GO:0000056">
    <property type="term" value="P:ribosomal small subunit export from nucleus"/>
    <property type="evidence" value="ECO:0007669"/>
    <property type="project" value="InterPro"/>
</dbReference>
<reference evidence="8" key="1">
    <citation type="submission" date="2022-01" db="EMBL/GenBank/DDBJ databases">
        <authorList>
            <person name="King R."/>
        </authorList>
    </citation>
    <scope>NUCLEOTIDE SEQUENCE</scope>
</reference>
<dbReference type="Proteomes" id="UP001152798">
    <property type="component" value="Chromosome 5"/>
</dbReference>
<evidence type="ECO:0000256" key="3">
    <source>
        <dbReference type="ARBA" id="ARBA00022816"/>
    </source>
</evidence>
<evidence type="ECO:0000313" key="8">
    <source>
        <dbReference type="EMBL" id="CAH1401649.1"/>
    </source>
</evidence>
<dbReference type="GO" id="GO:0006606">
    <property type="term" value="P:protein import into nucleus"/>
    <property type="evidence" value="ECO:0007669"/>
    <property type="project" value="TreeGrafter"/>
</dbReference>
<dbReference type="GO" id="GO:0000055">
    <property type="term" value="P:ribosomal large subunit export from nucleus"/>
    <property type="evidence" value="ECO:0007669"/>
    <property type="project" value="InterPro"/>
</dbReference>
<keyword evidence="9" id="KW-1185">Reference proteome</keyword>
<protein>
    <recommendedName>
        <fullName evidence="10">Nuclear pore complex protein Nup88</fullName>
    </recommendedName>
</protein>
<sequence>MSVIEVSSLCNHAFINELRDKICAESTKCMDLIAYGQDILYIWNSFDACVHAVNIKQSIRDSDLNTQVVLHPIQGISFSPERLLLNFSSTLLALTANTDGNSGIAVLDLPERWSTIHKSLKVKCTNIGERLFFGEQQTLRQAKWHPGSPSDSHLIVLTSDECLRLYDVSNGEVLWKCILSHKSKLSTHTNIPSKISLGDTPIDFDVGPPPVVDDASKIKWPIMVLWGNGDIYCVETAIEDDRERIPAQGPLRMFPSSDDNYGSDASSILVLHTLPPIVAFSTCVGTIYNCIYLNNDSFKSDSEKSLCVVECIELEVGISLGDDDELVSCPIHLMKNPVEKSMYFSVHKAGIHSITLPLVTKLYEFLESPEVDFSPYTSESLVEYLLCTGVNKGSSLTALPLLGCAFVDLSSSLLVLLNNQDLINIKITPHILHSMQNLETSIDRNHEDDGFLLHIQNILKEHGPGPVMKLPDSNPKDIYNVIYKMKLQYKATMEAHEKVANKLESKSTTLMAALLQQQKDVITLGEEKEKLFTTAVQIAQRYQEINEKQMSLMCRMENIMRNVCLDSRLTEKERQALTYLDDIHRKISIYEDEIRRIRVGCKHQESVLEERVVNMTKKGIDLGNVRGKLIRKQLHNLTTKMSEVMRKIKDIEEAIPEIMLQSSLSFVRLN</sequence>
<dbReference type="InterPro" id="IPR019321">
    <property type="entry name" value="Nucleoporin_Nup88"/>
</dbReference>
<dbReference type="AlphaFoldDB" id="A0A9P0MQW7"/>
<keyword evidence="5" id="KW-0811">Translocation</keyword>
<dbReference type="OrthoDB" id="341482at2759"/>
<dbReference type="InterPro" id="IPR036322">
    <property type="entry name" value="WD40_repeat_dom_sf"/>
</dbReference>
<keyword evidence="3" id="KW-0509">mRNA transport</keyword>
<dbReference type="SUPFAM" id="SSF50978">
    <property type="entry name" value="WD40 repeat-like"/>
    <property type="match status" value="1"/>
</dbReference>
<comment type="subcellular location">
    <subcellularLocation>
        <location evidence="1">Nucleus</location>
        <location evidence="1">Nuclear pore complex</location>
    </subcellularLocation>
</comment>
<dbReference type="Pfam" id="PF10168">
    <property type="entry name" value="Nup88"/>
    <property type="match status" value="1"/>
</dbReference>
<keyword evidence="4" id="KW-0653">Protein transport</keyword>
<keyword evidence="2" id="KW-0813">Transport</keyword>
<dbReference type="InterPro" id="IPR037700">
    <property type="entry name" value="NUP88/NUP82"/>
</dbReference>
<evidence type="ECO:0000256" key="5">
    <source>
        <dbReference type="ARBA" id="ARBA00023010"/>
    </source>
</evidence>
<evidence type="ECO:0000313" key="9">
    <source>
        <dbReference type="Proteomes" id="UP001152798"/>
    </source>
</evidence>
<keyword evidence="7" id="KW-0539">Nucleus</keyword>
<dbReference type="PANTHER" id="PTHR13257">
    <property type="entry name" value="NUCLEOPORIN NUP84-RELATED"/>
    <property type="match status" value="1"/>
</dbReference>
<evidence type="ECO:0000256" key="6">
    <source>
        <dbReference type="ARBA" id="ARBA00023132"/>
    </source>
</evidence>